<protein>
    <recommendedName>
        <fullName evidence="3">Amino acid transporter transmembrane domain-containing protein</fullName>
    </recommendedName>
</protein>
<dbReference type="Proteomes" id="UP000270094">
    <property type="component" value="Unassembled WGS sequence"/>
</dbReference>
<evidence type="ECO:0008006" key="3">
    <source>
        <dbReference type="Google" id="ProtNLM"/>
    </source>
</evidence>
<name>A0A3P7IG15_STRVU</name>
<gene>
    <name evidence="1" type="ORF">SVUK_LOCUS1801</name>
</gene>
<organism evidence="1 2">
    <name type="scientific">Strongylus vulgaris</name>
    <name type="common">Blood worm</name>
    <dbReference type="NCBI Taxonomy" id="40348"/>
    <lineage>
        <taxon>Eukaryota</taxon>
        <taxon>Metazoa</taxon>
        <taxon>Ecdysozoa</taxon>
        <taxon>Nematoda</taxon>
        <taxon>Chromadorea</taxon>
        <taxon>Rhabditida</taxon>
        <taxon>Rhabditina</taxon>
        <taxon>Rhabditomorpha</taxon>
        <taxon>Strongyloidea</taxon>
        <taxon>Strongylidae</taxon>
        <taxon>Strongylus</taxon>
    </lineage>
</organism>
<dbReference type="EMBL" id="UYYB01003763">
    <property type="protein sequence ID" value="VDM66803.1"/>
    <property type="molecule type" value="Genomic_DNA"/>
</dbReference>
<accession>A0A3P7IG15</accession>
<sequence length="77" mass="7956">MPSKSVAIQSLNLNHISIAQTTSGKHENSHGLHWAMASVFVVGDMVGGGMIVLPNAVVNAAALTYDVDNFAGAFCNG</sequence>
<keyword evidence="2" id="KW-1185">Reference proteome</keyword>
<evidence type="ECO:0000313" key="1">
    <source>
        <dbReference type="EMBL" id="VDM66803.1"/>
    </source>
</evidence>
<evidence type="ECO:0000313" key="2">
    <source>
        <dbReference type="Proteomes" id="UP000270094"/>
    </source>
</evidence>
<proteinExistence type="predicted"/>
<reference evidence="1 2" key="1">
    <citation type="submission" date="2018-11" db="EMBL/GenBank/DDBJ databases">
        <authorList>
            <consortium name="Pathogen Informatics"/>
        </authorList>
    </citation>
    <scope>NUCLEOTIDE SEQUENCE [LARGE SCALE GENOMIC DNA]</scope>
</reference>
<dbReference type="AlphaFoldDB" id="A0A3P7IG15"/>